<evidence type="ECO:0000256" key="7">
    <source>
        <dbReference type="ARBA" id="ARBA00035294"/>
    </source>
</evidence>
<dbReference type="EMBL" id="JARGDL010000001">
    <property type="protein sequence ID" value="MDF1610737.1"/>
    <property type="molecule type" value="Genomic_DNA"/>
</dbReference>
<dbReference type="GO" id="GO:1990904">
    <property type="term" value="C:ribonucleoprotein complex"/>
    <property type="evidence" value="ECO:0007669"/>
    <property type="project" value="UniProtKB-KW"/>
</dbReference>
<dbReference type="GO" id="GO:0070181">
    <property type="term" value="F:small ribosomal subunit rRNA binding"/>
    <property type="evidence" value="ECO:0007669"/>
    <property type="project" value="TreeGrafter"/>
</dbReference>
<dbReference type="Proteomes" id="UP001221302">
    <property type="component" value="Unassembled WGS sequence"/>
</dbReference>
<dbReference type="RefSeq" id="WP_321534502.1">
    <property type="nucleotide sequence ID" value="NZ_JARGDL010000001.1"/>
</dbReference>
<proteinExistence type="inferred from homology"/>
<dbReference type="Gene3D" id="3.30.70.60">
    <property type="match status" value="1"/>
</dbReference>
<dbReference type="GO" id="GO:0005840">
    <property type="term" value="C:ribosome"/>
    <property type="evidence" value="ECO:0007669"/>
    <property type="project" value="UniProtKB-KW"/>
</dbReference>
<dbReference type="PROSITE" id="PS01048">
    <property type="entry name" value="RIBOSOMAL_S6"/>
    <property type="match status" value="1"/>
</dbReference>
<evidence type="ECO:0000256" key="1">
    <source>
        <dbReference type="ARBA" id="ARBA00009512"/>
    </source>
</evidence>
<keyword evidence="2 8" id="KW-0699">rRNA-binding</keyword>
<evidence type="ECO:0000313" key="9">
    <source>
        <dbReference type="EMBL" id="MDF1610737.1"/>
    </source>
</evidence>
<keyword evidence="3 8" id="KW-0694">RNA-binding</keyword>
<dbReference type="InterPro" id="IPR014717">
    <property type="entry name" value="Transl_elong_EF1B/ribsomal_bS6"/>
</dbReference>
<organism evidence="9 10">
    <name type="scientific">Stygiobacter electus</name>
    <dbReference type="NCBI Taxonomy" id="3032292"/>
    <lineage>
        <taxon>Bacteria</taxon>
        <taxon>Pseudomonadati</taxon>
        <taxon>Ignavibacteriota</taxon>
        <taxon>Ignavibacteria</taxon>
        <taxon>Ignavibacteriales</taxon>
        <taxon>Melioribacteraceae</taxon>
        <taxon>Stygiobacter</taxon>
    </lineage>
</organism>
<dbReference type="NCBIfam" id="TIGR00166">
    <property type="entry name" value="S6"/>
    <property type="match status" value="1"/>
</dbReference>
<comment type="similarity">
    <text evidence="1 8">Belongs to the bacterial ribosomal protein bS6 family.</text>
</comment>
<evidence type="ECO:0000256" key="5">
    <source>
        <dbReference type="ARBA" id="ARBA00023274"/>
    </source>
</evidence>
<accession>A0AAE3NXV7</accession>
<evidence type="ECO:0000256" key="4">
    <source>
        <dbReference type="ARBA" id="ARBA00022980"/>
    </source>
</evidence>
<dbReference type="Pfam" id="PF01250">
    <property type="entry name" value="Ribosomal_S6"/>
    <property type="match status" value="1"/>
</dbReference>
<evidence type="ECO:0000313" key="10">
    <source>
        <dbReference type="Proteomes" id="UP001221302"/>
    </source>
</evidence>
<sequence length="128" mass="14692">MKQRTYESVVLINAALEDDQIEVILNKIQDTITSHGGSIIEIDKWGRKRLAYPIKKTKSGYYAIFRFTATPDLIATLERNYRLEENIYRYLTIVLDKFALEAIAKLKETSSNTVAEELTNQSTDSQNN</sequence>
<dbReference type="GO" id="GO:0006412">
    <property type="term" value="P:translation"/>
    <property type="evidence" value="ECO:0007669"/>
    <property type="project" value="UniProtKB-UniRule"/>
</dbReference>
<keyword evidence="5 8" id="KW-0687">Ribonucleoprotein</keyword>
<evidence type="ECO:0000256" key="3">
    <source>
        <dbReference type="ARBA" id="ARBA00022884"/>
    </source>
</evidence>
<dbReference type="GO" id="GO:0005737">
    <property type="term" value="C:cytoplasm"/>
    <property type="evidence" value="ECO:0007669"/>
    <property type="project" value="UniProtKB-ARBA"/>
</dbReference>
<evidence type="ECO:0000256" key="2">
    <source>
        <dbReference type="ARBA" id="ARBA00022730"/>
    </source>
</evidence>
<dbReference type="CDD" id="cd00473">
    <property type="entry name" value="bS6"/>
    <property type="match status" value="1"/>
</dbReference>
<dbReference type="InterPro" id="IPR020815">
    <property type="entry name" value="Ribosomal_bS6_CS"/>
</dbReference>
<reference evidence="9" key="1">
    <citation type="submission" date="2023-03" db="EMBL/GenBank/DDBJ databases">
        <title>Stygiobacter electus gen. nov., sp. nov., facultatively anaerobic thermotolerant bacterium of the class Ignavibacteria from a well of Yessentuki mineral water deposit.</title>
        <authorList>
            <person name="Podosokorskaya O.A."/>
            <person name="Elcheninov A.G."/>
            <person name="Petrova N.F."/>
            <person name="Zavarzina D.G."/>
            <person name="Kublanov I.V."/>
            <person name="Merkel A.Y."/>
        </authorList>
    </citation>
    <scope>NUCLEOTIDE SEQUENCE</scope>
    <source>
        <strain evidence="9">09-Me</strain>
    </source>
</reference>
<dbReference type="PANTHER" id="PTHR21011:SF1">
    <property type="entry name" value="SMALL RIBOSOMAL SUBUNIT PROTEIN BS6M"/>
    <property type="match status" value="1"/>
</dbReference>
<name>A0AAE3NXV7_9BACT</name>
<comment type="function">
    <text evidence="6 8">Binds together with bS18 to 16S ribosomal RNA.</text>
</comment>
<keyword evidence="10" id="KW-1185">Reference proteome</keyword>
<evidence type="ECO:0000256" key="8">
    <source>
        <dbReference type="HAMAP-Rule" id="MF_00360"/>
    </source>
</evidence>
<protein>
    <recommendedName>
        <fullName evidence="7 8">Small ribosomal subunit protein bS6</fullName>
    </recommendedName>
</protein>
<dbReference type="PANTHER" id="PTHR21011">
    <property type="entry name" value="MITOCHONDRIAL 28S RIBOSOMAL PROTEIN S6"/>
    <property type="match status" value="1"/>
</dbReference>
<dbReference type="AlphaFoldDB" id="A0AAE3NXV7"/>
<dbReference type="InterPro" id="IPR020814">
    <property type="entry name" value="Ribosomal_S6_plastid/chlpt"/>
</dbReference>
<dbReference type="InterPro" id="IPR000529">
    <property type="entry name" value="Ribosomal_bS6"/>
</dbReference>
<comment type="caution">
    <text evidence="9">The sequence shown here is derived from an EMBL/GenBank/DDBJ whole genome shotgun (WGS) entry which is preliminary data.</text>
</comment>
<dbReference type="GO" id="GO:0003735">
    <property type="term" value="F:structural constituent of ribosome"/>
    <property type="evidence" value="ECO:0007669"/>
    <property type="project" value="InterPro"/>
</dbReference>
<dbReference type="HAMAP" id="MF_00360">
    <property type="entry name" value="Ribosomal_bS6"/>
    <property type="match status" value="1"/>
</dbReference>
<keyword evidence="4 8" id="KW-0689">Ribosomal protein</keyword>
<gene>
    <name evidence="8 9" type="primary">rpsF</name>
    <name evidence="9" type="ORF">P0M35_01120</name>
</gene>
<dbReference type="SUPFAM" id="SSF54995">
    <property type="entry name" value="Ribosomal protein S6"/>
    <property type="match status" value="1"/>
</dbReference>
<evidence type="ECO:0000256" key="6">
    <source>
        <dbReference type="ARBA" id="ARBA00035104"/>
    </source>
</evidence>
<dbReference type="InterPro" id="IPR035980">
    <property type="entry name" value="Ribosomal_bS6_sf"/>
</dbReference>